<sequence>MSLKIKVSKKVKNQCESTRTIKSQVEIMDETKRSILCEVSHCSIEKEIHCFWDRHKITGLVIRCPLRYKPKQIVKVYKSDVSQEEYTIKENVVKFQNDIGNFKTITDNLEVTDAFCSFNCCLAWIRDNKHDRRYDESEMLLQKIYSKSQHGLSDTALKPSPHWRTLTVYGGTLSLEEFRKNTFKTKFFYNGPILDTGYLFSKKISVC</sequence>
<organism evidence="1">
    <name type="scientific">Iridovirus Liz-CrIV</name>
    <dbReference type="NCBI Taxonomy" id="2594309"/>
    <lineage>
        <taxon>Viruses</taxon>
        <taxon>Varidnaviria</taxon>
        <taxon>Bamfordvirae</taxon>
        <taxon>Nucleocytoviricota</taxon>
        <taxon>Megaviricetes</taxon>
        <taxon>Pimascovirales</taxon>
        <taxon>Pimascovirales incertae sedis</taxon>
        <taxon>Iridoviridae</taxon>
    </lineage>
</organism>
<name>A0A5B8RHR8_9VIRU</name>
<dbReference type="EMBL" id="MN081869">
    <property type="protein sequence ID" value="QEA08320.1"/>
    <property type="molecule type" value="Genomic_DNA"/>
</dbReference>
<proteinExistence type="predicted"/>
<protein>
    <submittedName>
        <fullName evidence="1">Uncharacterized protein</fullName>
    </submittedName>
</protein>
<reference evidence="1" key="1">
    <citation type="journal article" date="2019" name="Viruses">
        <title>Detection and Characterization of Invertebrate Iridoviruses Found in Reptiles and Prey Insects in Europe over the Past Two Decades.</title>
        <authorList>
            <person name="Papp T."/>
            <person name="Marschang R.E."/>
        </authorList>
    </citation>
    <scope>NUCLEOTIDE SEQUENCE</scope>
    <source>
        <strain evidence="1">Liz-CrIV</strain>
    </source>
</reference>
<evidence type="ECO:0000313" key="1">
    <source>
        <dbReference type="EMBL" id="QEA08320.1"/>
    </source>
</evidence>
<accession>A0A5B8RHR8</accession>